<feature type="transmembrane region" description="Helical" evidence="1">
    <location>
        <begin position="48"/>
        <end position="67"/>
    </location>
</feature>
<evidence type="ECO:0000313" key="3">
    <source>
        <dbReference type="Proteomes" id="UP001434737"/>
    </source>
</evidence>
<keyword evidence="3" id="KW-1185">Reference proteome</keyword>
<reference evidence="2 3" key="1">
    <citation type="submission" date="2024-02" db="EMBL/GenBank/DDBJ databases">
        <title>Genome and pathogenicity analysis of Helicobacter mastomyrinus isolated from mice.</title>
        <authorList>
            <person name="Zhu L."/>
        </authorList>
    </citation>
    <scope>NUCLEOTIDE SEQUENCE [LARGE SCALE GENOMIC DNA]</scope>
    <source>
        <strain evidence="2 3">Hm-17</strain>
    </source>
</reference>
<dbReference type="RefSeq" id="WP_334086974.1">
    <property type="nucleotide sequence ID" value="NZ_CP145316.1"/>
</dbReference>
<dbReference type="Proteomes" id="UP001434737">
    <property type="component" value="Chromosome"/>
</dbReference>
<evidence type="ECO:0000256" key="1">
    <source>
        <dbReference type="SAM" id="Phobius"/>
    </source>
</evidence>
<gene>
    <name evidence="2" type="ORF">V3I05_03245</name>
</gene>
<name>A0ABZ3F9J6_9HELI</name>
<evidence type="ECO:0000313" key="2">
    <source>
        <dbReference type="EMBL" id="XAM18709.1"/>
    </source>
</evidence>
<accession>A0ABZ3F9J6</accession>
<keyword evidence="1" id="KW-1133">Transmembrane helix</keyword>
<protein>
    <submittedName>
        <fullName evidence="2">Uncharacterized protein</fullName>
    </submittedName>
</protein>
<dbReference type="EMBL" id="CP145316">
    <property type="protein sequence ID" value="XAM18709.1"/>
    <property type="molecule type" value="Genomic_DNA"/>
</dbReference>
<proteinExistence type="predicted"/>
<organism evidence="2 3">
    <name type="scientific">Helicobacter mastomyrinus</name>
    <dbReference type="NCBI Taxonomy" id="287948"/>
    <lineage>
        <taxon>Bacteria</taxon>
        <taxon>Pseudomonadati</taxon>
        <taxon>Campylobacterota</taxon>
        <taxon>Epsilonproteobacteria</taxon>
        <taxon>Campylobacterales</taxon>
        <taxon>Helicobacteraceae</taxon>
        <taxon>Helicobacter</taxon>
    </lineage>
</organism>
<sequence length="68" mass="8375">MTKRSFFRKCKNNLKRLWFYFRWFLIGKYHCDISPSYKRFWFVVHKSLWAMIIISVALSVARVVEVIL</sequence>
<keyword evidence="1" id="KW-0472">Membrane</keyword>
<keyword evidence="1" id="KW-0812">Transmembrane</keyword>